<proteinExistence type="inferred from homology"/>
<dbReference type="Proteomes" id="UP000285376">
    <property type="component" value="Unassembled WGS sequence"/>
</dbReference>
<evidence type="ECO:0000256" key="2">
    <source>
        <dbReference type="ARBA" id="ARBA00022679"/>
    </source>
</evidence>
<dbReference type="Gene3D" id="3.40.50.10350">
    <property type="entry name" value="Glycerate kinase, domain 1"/>
    <property type="match status" value="1"/>
</dbReference>
<dbReference type="AlphaFoldDB" id="A0A417Z6K7"/>
<sequence>MKVVCAPDSYKEALSAVDAAAALARGVRGVLPSADVVELPVADGGEGTTETLMAALGGQLIAVDITDALGRPRTAELGWVASERLAVVDVAQGAGLHHIELELRDPYLSCSSGVGHLVSAALDLDPRRVVIGLGGSATNDGGAGMISALGGRLLDSNRRPVTPTPEGMNNVASLDLSELDPRLAGVEVILASDVTNPLLGPDGATAVFGPQKGVTPARVPVIETVLAGWADVLETATGREVRDLPGAGAAGGLGAAFLALTGATLRPGLEVVAEAVGLEEAVRDADLVLTGEGRIDGQTRFGKTPWGVAEIARRHGVPVVMLGGEVRPEGRALIDDTIVAVEPIHTGYTDLDEALANTGADLEKAAASAVERIR</sequence>
<dbReference type="InterPro" id="IPR018197">
    <property type="entry name" value="Glycerate_kinase_RE-like"/>
</dbReference>
<dbReference type="Pfam" id="PF02595">
    <property type="entry name" value="Gly_kinase"/>
    <property type="match status" value="1"/>
</dbReference>
<dbReference type="PANTHER" id="PTHR21599">
    <property type="entry name" value="GLYCERATE KINASE"/>
    <property type="match status" value="1"/>
</dbReference>
<keyword evidence="2 4" id="KW-0808">Transferase</keyword>
<comment type="similarity">
    <text evidence="1 4">Belongs to the glycerate kinase type-1 family.</text>
</comment>
<dbReference type="InterPro" id="IPR004381">
    <property type="entry name" value="Glycerate_kinase"/>
</dbReference>
<dbReference type="PIRSF" id="PIRSF006078">
    <property type="entry name" value="GlxK"/>
    <property type="match status" value="1"/>
</dbReference>
<accession>A0A417Z6K7</accession>
<dbReference type="Gene3D" id="3.90.1510.10">
    <property type="entry name" value="Glycerate kinase, domain 2"/>
    <property type="match status" value="1"/>
</dbReference>
<dbReference type="GO" id="GO:0008887">
    <property type="term" value="F:glycerate kinase activity"/>
    <property type="evidence" value="ECO:0007669"/>
    <property type="project" value="UniProtKB-UniRule"/>
</dbReference>
<dbReference type="InterPro" id="IPR036129">
    <property type="entry name" value="Glycerate_kinase_sf"/>
</dbReference>
<dbReference type="EMBL" id="QWLM01000006">
    <property type="protein sequence ID" value="RHW46245.1"/>
    <property type="molecule type" value="Genomic_DNA"/>
</dbReference>
<evidence type="ECO:0000313" key="5">
    <source>
        <dbReference type="EMBL" id="RHW46245.1"/>
    </source>
</evidence>
<reference evidence="5 6" key="1">
    <citation type="submission" date="2018-08" db="EMBL/GenBank/DDBJ databases">
        <title>Whole genome sequence analysis of Dermacoccus abyssi bacteria isolated from Deep Mariana trench Micromonospora spp reveals genes involved in the environmental adaptation and production of secondary metabolites.</title>
        <authorList>
            <person name="Abdel-Mageed W.M."/>
            <person name="Lehri B."/>
            <person name="Nouioui I."/>
            <person name="Goodfellow I."/>
            <person name="Jaspars M."/>
            <person name="Karlyshev A."/>
        </authorList>
    </citation>
    <scope>NUCLEOTIDE SEQUENCE [LARGE SCALE GENOMIC DNA]</scope>
    <source>
        <strain evidence="5 6">MT1.1</strain>
    </source>
</reference>
<evidence type="ECO:0000256" key="4">
    <source>
        <dbReference type="PIRNR" id="PIRNR006078"/>
    </source>
</evidence>
<evidence type="ECO:0000313" key="6">
    <source>
        <dbReference type="Proteomes" id="UP000285376"/>
    </source>
</evidence>
<evidence type="ECO:0000256" key="1">
    <source>
        <dbReference type="ARBA" id="ARBA00006284"/>
    </source>
</evidence>
<dbReference type="PANTHER" id="PTHR21599:SF0">
    <property type="entry name" value="GLYCERATE KINASE"/>
    <property type="match status" value="1"/>
</dbReference>
<evidence type="ECO:0000256" key="3">
    <source>
        <dbReference type="ARBA" id="ARBA00022777"/>
    </source>
</evidence>
<name>A0A417Z6K7_9MICO</name>
<dbReference type="SUPFAM" id="SSF110738">
    <property type="entry name" value="Glycerate kinase I"/>
    <property type="match status" value="1"/>
</dbReference>
<protein>
    <submittedName>
        <fullName evidence="5">Glycerate kinase</fullName>
    </submittedName>
</protein>
<comment type="caution">
    <text evidence="5">The sequence shown here is derived from an EMBL/GenBank/DDBJ whole genome shotgun (WGS) entry which is preliminary data.</text>
</comment>
<dbReference type="GO" id="GO:0031388">
    <property type="term" value="P:organic acid phosphorylation"/>
    <property type="evidence" value="ECO:0007669"/>
    <property type="project" value="UniProtKB-UniRule"/>
</dbReference>
<dbReference type="InterPro" id="IPR018193">
    <property type="entry name" value="Glyc_kinase_flavodox-like_fold"/>
</dbReference>
<dbReference type="NCBIfam" id="TIGR00045">
    <property type="entry name" value="glycerate kinase"/>
    <property type="match status" value="1"/>
</dbReference>
<gene>
    <name evidence="5" type="ORF">D1832_07300</name>
</gene>
<keyword evidence="3 4" id="KW-0418">Kinase</keyword>
<organism evidence="5 6">
    <name type="scientific">Dermacoccus abyssi</name>
    <dbReference type="NCBI Taxonomy" id="322596"/>
    <lineage>
        <taxon>Bacteria</taxon>
        <taxon>Bacillati</taxon>
        <taxon>Actinomycetota</taxon>
        <taxon>Actinomycetes</taxon>
        <taxon>Micrococcales</taxon>
        <taxon>Dermacoccaceae</taxon>
        <taxon>Dermacoccus</taxon>
    </lineage>
</organism>
<dbReference type="RefSeq" id="WP_118913263.1">
    <property type="nucleotide sequence ID" value="NZ_CBCRVH010000008.1"/>
</dbReference>